<evidence type="ECO:0000313" key="4">
    <source>
        <dbReference type="EMBL" id="CAI9531432.1"/>
    </source>
</evidence>
<keyword evidence="1" id="KW-0175">Coiled coil</keyword>
<feature type="compositionally biased region" description="Basic and acidic residues" evidence="2">
    <location>
        <begin position="489"/>
        <end position="504"/>
    </location>
</feature>
<dbReference type="InterPro" id="IPR019536">
    <property type="entry name" value="USHBP1_PDZ-bd"/>
</dbReference>
<keyword evidence="5" id="KW-1185">Reference proteome</keyword>
<feature type="compositionally biased region" description="Basic and acidic residues" evidence="2">
    <location>
        <begin position="49"/>
        <end position="59"/>
    </location>
</feature>
<sequence length="635" mass="72538">MEESPQSDHEIHPPQAHTGNEGYQNDVFLQLQEVISSLETCVLSWRNPSREKSMDERETTPLNVPFSTGDSSSAVIEELNEITSGTFLNEDTSMLKSEIQRYKEDNAVLRGKLGLTDRELDRSRATLTLFKEEKEMLHIKLKRLEDILQDDELTPPISPSTSPCSEEGYNVTSGSESHIQLKPCQGPVTVLHGVIQYVQSLPGSQSSLTSNSDIHPSSLETEMRRLKGYLDNVKELNDQLSVTLEECKTDSEKLSMHLGKLESTCTALRLALQASERCLKTYSLLLALAEAKGEILLSQVTSGDLLNSGWNLLPKDLEIKTKLFMMEVRKSFRREGLNVELEKTSTEDKAIYRPYAPWLSEDDEHLLKDYIQSLKWDLSSVTVLEHLAIDTAHRREVDHCADIIKAKVDDAIKVSVEDSPHLPEKPARAQILQELMDTKKGLSELKACLQLLQTEKRALELQCLTQQEQEKAYMLIRDHLQAEQSEWINRKKDSAHNRKEEQKKHTGRGRILQYQSKKLPSSPVIQQLLESLKQNSGIKERVENLMSELDNLAGKVHGQNMQSAQTIKDFFNAHRNLFLTYKNACRKYQEQQHRLESQVALISQHQCQQIQNMMENIQSLQKEESREGYRRNIII</sequence>
<dbReference type="InterPro" id="IPR040171">
    <property type="entry name" value="USBP1-like"/>
</dbReference>
<accession>A0ABN9A9U9</accession>
<organism evidence="4 5">
    <name type="scientific">Staurois parvus</name>
    <dbReference type="NCBI Taxonomy" id="386267"/>
    <lineage>
        <taxon>Eukaryota</taxon>
        <taxon>Metazoa</taxon>
        <taxon>Chordata</taxon>
        <taxon>Craniata</taxon>
        <taxon>Vertebrata</taxon>
        <taxon>Euteleostomi</taxon>
        <taxon>Amphibia</taxon>
        <taxon>Batrachia</taxon>
        <taxon>Anura</taxon>
        <taxon>Neobatrachia</taxon>
        <taxon>Ranoidea</taxon>
        <taxon>Ranidae</taxon>
        <taxon>Staurois</taxon>
    </lineage>
</organism>
<evidence type="ECO:0000313" key="5">
    <source>
        <dbReference type="Proteomes" id="UP001162483"/>
    </source>
</evidence>
<dbReference type="Pfam" id="PF10506">
    <property type="entry name" value="USHBP1_PDZ-bd"/>
    <property type="match status" value="1"/>
</dbReference>
<evidence type="ECO:0000256" key="1">
    <source>
        <dbReference type="SAM" id="Coils"/>
    </source>
</evidence>
<feature type="compositionally biased region" description="Polar residues" evidence="2">
    <location>
        <begin position="60"/>
        <end position="70"/>
    </location>
</feature>
<feature type="non-terminal residue" evidence="4">
    <location>
        <position position="635"/>
    </location>
</feature>
<dbReference type="PANTHER" id="PTHR23347">
    <property type="entry name" value="COLORECTAL MUTANT CANCER PROTEIN MCC PROTEIN -RELATED"/>
    <property type="match status" value="1"/>
</dbReference>
<evidence type="ECO:0000256" key="2">
    <source>
        <dbReference type="SAM" id="MobiDB-lite"/>
    </source>
</evidence>
<evidence type="ECO:0000259" key="3">
    <source>
        <dbReference type="Pfam" id="PF10506"/>
    </source>
</evidence>
<feature type="coiled-coil region" evidence="1">
    <location>
        <begin position="219"/>
        <end position="250"/>
    </location>
</feature>
<feature type="domain" description="Harmonin-binding protein USHBP1 PDZ-binding" evidence="3">
    <location>
        <begin position="225"/>
        <end position="288"/>
    </location>
</feature>
<name>A0ABN9A9U9_9NEOB</name>
<dbReference type="Proteomes" id="UP001162483">
    <property type="component" value="Unassembled WGS sequence"/>
</dbReference>
<feature type="coiled-coil region" evidence="1">
    <location>
        <begin position="442"/>
        <end position="469"/>
    </location>
</feature>
<feature type="region of interest" description="Disordered" evidence="2">
    <location>
        <begin position="152"/>
        <end position="172"/>
    </location>
</feature>
<dbReference type="EMBL" id="CATNWA010000002">
    <property type="protein sequence ID" value="CAI9531432.1"/>
    <property type="molecule type" value="Genomic_DNA"/>
</dbReference>
<feature type="region of interest" description="Disordered" evidence="2">
    <location>
        <begin position="49"/>
        <end position="70"/>
    </location>
</feature>
<dbReference type="PANTHER" id="PTHR23347:SF5">
    <property type="entry name" value="HARMONIN-BINDING PROTEIN USHBP1"/>
    <property type="match status" value="1"/>
</dbReference>
<proteinExistence type="predicted"/>
<reference evidence="4" key="1">
    <citation type="submission" date="2023-05" db="EMBL/GenBank/DDBJ databases">
        <authorList>
            <person name="Stuckert A."/>
        </authorList>
    </citation>
    <scope>NUCLEOTIDE SEQUENCE</scope>
</reference>
<feature type="region of interest" description="Disordered" evidence="2">
    <location>
        <begin position="1"/>
        <end position="21"/>
    </location>
</feature>
<protein>
    <recommendedName>
        <fullName evidence="3">Harmonin-binding protein USHBP1 PDZ-binding domain-containing protein</fullName>
    </recommendedName>
</protein>
<feature type="region of interest" description="Disordered" evidence="2">
    <location>
        <begin position="489"/>
        <end position="509"/>
    </location>
</feature>
<gene>
    <name evidence="4" type="ORF">SPARVUS_LOCUS2484</name>
</gene>
<comment type="caution">
    <text evidence="4">The sequence shown here is derived from an EMBL/GenBank/DDBJ whole genome shotgun (WGS) entry which is preliminary data.</text>
</comment>
<feature type="compositionally biased region" description="Basic and acidic residues" evidence="2">
    <location>
        <begin position="1"/>
        <end position="12"/>
    </location>
</feature>